<dbReference type="SUPFAM" id="SSF51182">
    <property type="entry name" value="RmlC-like cupins"/>
    <property type="match status" value="1"/>
</dbReference>
<dbReference type="AlphaFoldDB" id="A0A382R3S1"/>
<dbReference type="InterPro" id="IPR014710">
    <property type="entry name" value="RmlC-like_jellyroll"/>
</dbReference>
<organism evidence="1">
    <name type="scientific">marine metagenome</name>
    <dbReference type="NCBI Taxonomy" id="408172"/>
    <lineage>
        <taxon>unclassified sequences</taxon>
        <taxon>metagenomes</taxon>
        <taxon>ecological metagenomes</taxon>
    </lineage>
</organism>
<feature type="non-terminal residue" evidence="1">
    <location>
        <position position="1"/>
    </location>
</feature>
<evidence type="ECO:0000313" key="1">
    <source>
        <dbReference type="EMBL" id="SVC92363.1"/>
    </source>
</evidence>
<reference evidence="1" key="1">
    <citation type="submission" date="2018-05" db="EMBL/GenBank/DDBJ databases">
        <authorList>
            <person name="Lanie J.A."/>
            <person name="Ng W.-L."/>
            <person name="Kazmierczak K.M."/>
            <person name="Andrzejewski T.M."/>
            <person name="Davidsen T.M."/>
            <person name="Wayne K.J."/>
            <person name="Tettelin H."/>
            <person name="Glass J.I."/>
            <person name="Rusch D."/>
            <person name="Podicherti R."/>
            <person name="Tsui H.-C.T."/>
            <person name="Winkler M.E."/>
        </authorList>
    </citation>
    <scope>NUCLEOTIDE SEQUENCE</scope>
</reference>
<name>A0A382R3S1_9ZZZZ</name>
<accession>A0A382R3S1</accession>
<dbReference type="Gene3D" id="2.60.120.10">
    <property type="entry name" value="Jelly Rolls"/>
    <property type="match status" value="2"/>
</dbReference>
<proteinExistence type="predicted"/>
<dbReference type="EMBL" id="UINC01118911">
    <property type="protein sequence ID" value="SVC92363.1"/>
    <property type="molecule type" value="Genomic_DNA"/>
</dbReference>
<protein>
    <recommendedName>
        <fullName evidence="2">Cupin 2 conserved barrel domain-containing protein</fullName>
    </recommendedName>
</protein>
<dbReference type="InterPro" id="IPR011051">
    <property type="entry name" value="RmlC_Cupin_sf"/>
</dbReference>
<gene>
    <name evidence="1" type="ORF">METZ01_LOCUS345217</name>
</gene>
<evidence type="ECO:0008006" key="2">
    <source>
        <dbReference type="Google" id="ProtNLM"/>
    </source>
</evidence>
<sequence>VLQQAVPVQEEPRHHLVFNDDVAFILDVQIPPGDTTLYHTHADPIFYVSIGTSRTRSQVMGRDWVGPGEGLVSSPGRVFSNIRYADRPVTHRVNNVGDGLFRLIAVINRSHGPSADSAVRSPRPIAMLPSGFEVEIDNHWFRSFRGTLEPGASSTLHRHALPVVTVQVADGTWLFHIAGTEHRLENPGDTSLELVEIEIR</sequence>